<dbReference type="PANTHER" id="PTHR43820">
    <property type="entry name" value="HIGH-AFFINITY BRANCHED-CHAIN AMINO ACID TRANSPORT ATP-BINDING PROTEIN LIVF"/>
    <property type="match status" value="1"/>
</dbReference>
<evidence type="ECO:0000256" key="1">
    <source>
        <dbReference type="ARBA" id="ARBA00005417"/>
    </source>
</evidence>
<dbReference type="RefSeq" id="WP_163054005.1">
    <property type="nucleotide sequence ID" value="NZ_JAAGLI010000199.1"/>
</dbReference>
<dbReference type="GO" id="GO:0015807">
    <property type="term" value="P:L-amino acid transport"/>
    <property type="evidence" value="ECO:0007669"/>
    <property type="project" value="TreeGrafter"/>
</dbReference>
<dbReference type="Gene3D" id="3.40.50.300">
    <property type="entry name" value="P-loop containing nucleotide triphosphate hydrolases"/>
    <property type="match status" value="1"/>
</dbReference>
<protein>
    <submittedName>
        <fullName evidence="5">ATP-binding cassette domain-containing protein</fullName>
    </submittedName>
</protein>
<dbReference type="InterPro" id="IPR052156">
    <property type="entry name" value="BCAA_Transport_ATP-bd_LivF"/>
</dbReference>
<name>A0A6L9QCD6_9ACTN</name>
<evidence type="ECO:0000313" key="5">
    <source>
        <dbReference type="EMBL" id="NEA22343.1"/>
    </source>
</evidence>
<feature type="non-terminal residue" evidence="5">
    <location>
        <position position="45"/>
    </location>
</feature>
<keyword evidence="5" id="KW-0547">Nucleotide-binding</keyword>
<keyword evidence="5" id="KW-0067">ATP-binding</keyword>
<dbReference type="GO" id="GO:0005524">
    <property type="term" value="F:ATP binding"/>
    <property type="evidence" value="ECO:0007669"/>
    <property type="project" value="UniProtKB-KW"/>
</dbReference>
<dbReference type="InterPro" id="IPR003439">
    <property type="entry name" value="ABC_transporter-like_ATP-bd"/>
</dbReference>
<dbReference type="PANTHER" id="PTHR43820:SF4">
    <property type="entry name" value="HIGH-AFFINITY BRANCHED-CHAIN AMINO ACID TRANSPORT ATP-BINDING PROTEIN LIVF"/>
    <property type="match status" value="1"/>
</dbReference>
<evidence type="ECO:0000256" key="2">
    <source>
        <dbReference type="ARBA" id="ARBA00022448"/>
    </source>
</evidence>
<dbReference type="GO" id="GO:0015658">
    <property type="term" value="F:branched-chain amino acid transmembrane transporter activity"/>
    <property type="evidence" value="ECO:0007669"/>
    <property type="project" value="TreeGrafter"/>
</dbReference>
<dbReference type="EMBL" id="JAAGLI010000199">
    <property type="protein sequence ID" value="NEA22343.1"/>
    <property type="molecule type" value="Genomic_DNA"/>
</dbReference>
<dbReference type="AlphaFoldDB" id="A0A6L9QCD6"/>
<sequence>MLRIDGLSAWYGEAQALRDVSLHVDEGEIVTLVGRNGAGKTTLLR</sequence>
<dbReference type="Proteomes" id="UP000475532">
    <property type="component" value="Unassembled WGS sequence"/>
</dbReference>
<gene>
    <name evidence="5" type="ORF">G3I70_07555</name>
</gene>
<proteinExistence type="inferred from homology"/>
<evidence type="ECO:0000259" key="4">
    <source>
        <dbReference type="Pfam" id="PF00005"/>
    </source>
</evidence>
<keyword evidence="2" id="KW-0813">Transport</keyword>
<organism evidence="5 6">
    <name type="scientific">Actinomadura bangladeshensis</name>
    <dbReference type="NCBI Taxonomy" id="453573"/>
    <lineage>
        <taxon>Bacteria</taxon>
        <taxon>Bacillati</taxon>
        <taxon>Actinomycetota</taxon>
        <taxon>Actinomycetes</taxon>
        <taxon>Streptosporangiales</taxon>
        <taxon>Thermomonosporaceae</taxon>
        <taxon>Actinomadura</taxon>
    </lineage>
</organism>
<comment type="similarity">
    <text evidence="1">Belongs to the ABC transporter superfamily.</text>
</comment>
<evidence type="ECO:0000256" key="3">
    <source>
        <dbReference type="ARBA" id="ARBA00022970"/>
    </source>
</evidence>
<dbReference type="SUPFAM" id="SSF52540">
    <property type="entry name" value="P-loop containing nucleoside triphosphate hydrolases"/>
    <property type="match status" value="1"/>
</dbReference>
<accession>A0A6L9QCD6</accession>
<dbReference type="Pfam" id="PF00005">
    <property type="entry name" value="ABC_tran"/>
    <property type="match status" value="1"/>
</dbReference>
<evidence type="ECO:0000313" key="6">
    <source>
        <dbReference type="Proteomes" id="UP000475532"/>
    </source>
</evidence>
<reference evidence="5 6" key="1">
    <citation type="submission" date="2020-01" db="EMBL/GenBank/DDBJ databases">
        <title>Insect and environment-associated Actinomycetes.</title>
        <authorList>
            <person name="Currrie C."/>
            <person name="Chevrette M."/>
            <person name="Carlson C."/>
            <person name="Stubbendieck R."/>
            <person name="Wendt-Pienkowski E."/>
        </authorList>
    </citation>
    <scope>NUCLEOTIDE SEQUENCE [LARGE SCALE GENOMIC DNA]</scope>
    <source>
        <strain evidence="5 6">SID10258</strain>
    </source>
</reference>
<feature type="domain" description="ABC transporter" evidence="4">
    <location>
        <begin position="17"/>
        <end position="45"/>
    </location>
</feature>
<keyword evidence="3" id="KW-0029">Amino-acid transport</keyword>
<dbReference type="InterPro" id="IPR027417">
    <property type="entry name" value="P-loop_NTPase"/>
</dbReference>
<dbReference type="GO" id="GO:0016887">
    <property type="term" value="F:ATP hydrolysis activity"/>
    <property type="evidence" value="ECO:0007669"/>
    <property type="project" value="InterPro"/>
</dbReference>
<comment type="caution">
    <text evidence="5">The sequence shown here is derived from an EMBL/GenBank/DDBJ whole genome shotgun (WGS) entry which is preliminary data.</text>
</comment>